<evidence type="ECO:0000256" key="1">
    <source>
        <dbReference type="ARBA" id="ARBA00022884"/>
    </source>
</evidence>
<dbReference type="Pfam" id="PF04818">
    <property type="entry name" value="CID"/>
    <property type="match status" value="1"/>
</dbReference>
<feature type="region of interest" description="Disordered" evidence="2">
    <location>
        <begin position="368"/>
        <end position="387"/>
    </location>
</feature>
<dbReference type="Gene3D" id="1.10.10.790">
    <property type="entry name" value="Surp module"/>
    <property type="match status" value="1"/>
</dbReference>
<dbReference type="PANTHER" id="PTHR23140">
    <property type="entry name" value="RNA PROCESSING PROTEIN LD23810P"/>
    <property type="match status" value="1"/>
</dbReference>
<evidence type="ECO:0000313" key="5">
    <source>
        <dbReference type="EMBL" id="TPP57143.1"/>
    </source>
</evidence>
<evidence type="ECO:0000256" key="2">
    <source>
        <dbReference type="SAM" id="MobiDB-lite"/>
    </source>
</evidence>
<accession>A0A504Y830</accession>
<dbReference type="InterPro" id="IPR000061">
    <property type="entry name" value="Surp"/>
</dbReference>
<dbReference type="GO" id="GO:0005634">
    <property type="term" value="C:nucleus"/>
    <property type="evidence" value="ECO:0007669"/>
    <property type="project" value="TreeGrafter"/>
</dbReference>
<protein>
    <submittedName>
        <fullName evidence="5">U2 snRNP-associated SURP motif-containing protein</fullName>
    </submittedName>
</protein>
<evidence type="ECO:0000313" key="6">
    <source>
        <dbReference type="Proteomes" id="UP000316759"/>
    </source>
</evidence>
<dbReference type="InterPro" id="IPR008942">
    <property type="entry name" value="ENTH_VHS"/>
</dbReference>
<dbReference type="Gene3D" id="1.25.40.90">
    <property type="match status" value="1"/>
</dbReference>
<feature type="domain" description="SURP motif" evidence="3">
    <location>
        <begin position="178"/>
        <end position="221"/>
    </location>
</feature>
<dbReference type="OrthoDB" id="377209at2759"/>
<reference evidence="5 6" key="1">
    <citation type="submission" date="2019-04" db="EMBL/GenBank/DDBJ databases">
        <title>Annotation for the trematode Fasciola gigantica.</title>
        <authorList>
            <person name="Choi Y.-J."/>
        </authorList>
    </citation>
    <scope>NUCLEOTIDE SEQUENCE [LARGE SCALE GENOMIC DNA]</scope>
    <source>
        <strain evidence="5">Uganda_cow_1</strain>
    </source>
</reference>
<feature type="compositionally biased region" description="Basic and acidic residues" evidence="2">
    <location>
        <begin position="369"/>
        <end position="379"/>
    </location>
</feature>
<dbReference type="EMBL" id="SUNJ01013612">
    <property type="protein sequence ID" value="TPP57143.1"/>
    <property type="molecule type" value="Genomic_DNA"/>
</dbReference>
<proteinExistence type="predicted"/>
<dbReference type="STRING" id="46835.A0A504Y830"/>
<evidence type="ECO:0000259" key="4">
    <source>
        <dbReference type="PROSITE" id="PS51391"/>
    </source>
</evidence>
<dbReference type="GO" id="GO:0003723">
    <property type="term" value="F:RNA binding"/>
    <property type="evidence" value="ECO:0007669"/>
    <property type="project" value="UniProtKB-KW"/>
</dbReference>
<sequence length="566" mass="63654">MKGFNISATKPGRATLKKLEDEYKKKEEEEHTKQVFQEFVATFEGGSKPRTWVRGGVVKTGAEGTEVETTSSGRIYKPVSKFDEKQPKQEPPAEPKKATSEKPPALSKKKQEQKKSKLEQFKEELKLIQQQREQRHAMRQGKNVATPTITHSELDLSDVLKDAVVKVVTPSDRSALALIHRLIEFVVLEGPQFEAAIMHREQNNPQYKFLFDYQSSEHTYYRWKLWSILHGESVNKWRTEEFRMFEGGPLWRPPPMNLFSGGMPEDLVEEDDYPYAPGYVPPADARRRDADGTYDDAYSEAMAVSRRCGLTEAQRGRFGQMLLDLEPCRANVGDLMVWCLEHADSASDIADCIVDSLSPDGMSLTSEKLNADAESDRTESSPAITEAENDIKSPIPITKALARLFLISDILYNSSAKVPNASYFRKCFEARLPDAFKSLHLHYLSAEGKLKSEQLKQKVMLCFRAWEDWAVYPNDFLIKLQNIFLGLVTEVEDEAELAGIPLGPEAGLPEFTGTNLTTLGTDVEILDGQLWSSMIGDPLDVDGSPLSDDIVHEPNSSSASRYVFVT</sequence>
<comment type="caution">
    <text evidence="5">The sequence shown here is derived from an EMBL/GenBank/DDBJ whole genome shotgun (WGS) entry which is preliminary data.</text>
</comment>
<dbReference type="InterPro" id="IPR051485">
    <property type="entry name" value="SR-CTD_assoc_factor"/>
</dbReference>
<dbReference type="Pfam" id="PF01805">
    <property type="entry name" value="Surp"/>
    <property type="match status" value="1"/>
</dbReference>
<dbReference type="PANTHER" id="PTHR23140:SF0">
    <property type="entry name" value="U2 SNRNP-ASSOCIATED SURP MOTIF-CONTAINING PROTEIN"/>
    <property type="match status" value="1"/>
</dbReference>
<dbReference type="AlphaFoldDB" id="A0A504Y830"/>
<name>A0A504Y830_FASGI</name>
<feature type="region of interest" description="Disordered" evidence="2">
    <location>
        <begin position="58"/>
        <end position="115"/>
    </location>
</feature>
<feature type="compositionally biased region" description="Basic and acidic residues" evidence="2">
    <location>
        <begin position="80"/>
        <end position="100"/>
    </location>
</feature>
<evidence type="ECO:0000259" key="3">
    <source>
        <dbReference type="PROSITE" id="PS50128"/>
    </source>
</evidence>
<dbReference type="InterPro" id="IPR006569">
    <property type="entry name" value="CID_dom"/>
</dbReference>
<dbReference type="SMART" id="SM00648">
    <property type="entry name" value="SWAP"/>
    <property type="match status" value="1"/>
</dbReference>
<dbReference type="PROSITE" id="PS51391">
    <property type="entry name" value="CID"/>
    <property type="match status" value="1"/>
</dbReference>
<dbReference type="SMART" id="SM00582">
    <property type="entry name" value="RPR"/>
    <property type="match status" value="1"/>
</dbReference>
<dbReference type="SUPFAM" id="SSF109905">
    <property type="entry name" value="Surp module (SWAP domain)"/>
    <property type="match status" value="1"/>
</dbReference>
<keyword evidence="1" id="KW-0694">RNA-binding</keyword>
<dbReference type="PROSITE" id="PS50128">
    <property type="entry name" value="SURP"/>
    <property type="match status" value="1"/>
</dbReference>
<dbReference type="GO" id="GO:0006396">
    <property type="term" value="P:RNA processing"/>
    <property type="evidence" value="ECO:0007669"/>
    <property type="project" value="InterPro"/>
</dbReference>
<gene>
    <name evidence="5" type="ORF">FGIG_11558</name>
</gene>
<dbReference type="Proteomes" id="UP000316759">
    <property type="component" value="Unassembled WGS sequence"/>
</dbReference>
<keyword evidence="6" id="KW-1185">Reference proteome</keyword>
<feature type="domain" description="CID" evidence="4">
    <location>
        <begin position="310"/>
        <end position="488"/>
    </location>
</feature>
<dbReference type="InterPro" id="IPR035967">
    <property type="entry name" value="SWAP/Surp_sf"/>
</dbReference>
<organism evidence="5 6">
    <name type="scientific">Fasciola gigantica</name>
    <name type="common">Giant liver fluke</name>
    <dbReference type="NCBI Taxonomy" id="46835"/>
    <lineage>
        <taxon>Eukaryota</taxon>
        <taxon>Metazoa</taxon>
        <taxon>Spiralia</taxon>
        <taxon>Lophotrochozoa</taxon>
        <taxon>Platyhelminthes</taxon>
        <taxon>Trematoda</taxon>
        <taxon>Digenea</taxon>
        <taxon>Plagiorchiida</taxon>
        <taxon>Echinostomata</taxon>
        <taxon>Echinostomatoidea</taxon>
        <taxon>Fasciolidae</taxon>
        <taxon>Fasciola</taxon>
    </lineage>
</organism>